<keyword evidence="1" id="KW-0677">Repeat</keyword>
<evidence type="ECO:0000256" key="2">
    <source>
        <dbReference type="ARBA" id="ARBA00023043"/>
    </source>
</evidence>
<dbReference type="InterPro" id="IPR002110">
    <property type="entry name" value="Ankyrin_rpt"/>
</dbReference>
<dbReference type="SUPFAM" id="SSF48403">
    <property type="entry name" value="Ankyrin repeat"/>
    <property type="match status" value="1"/>
</dbReference>
<proteinExistence type="predicted"/>
<organism evidence="3 4">
    <name type="scientific">Tetradesmus obliquus</name>
    <name type="common">Green alga</name>
    <name type="synonym">Acutodesmus obliquus</name>
    <dbReference type="NCBI Taxonomy" id="3088"/>
    <lineage>
        <taxon>Eukaryota</taxon>
        <taxon>Viridiplantae</taxon>
        <taxon>Chlorophyta</taxon>
        <taxon>core chlorophytes</taxon>
        <taxon>Chlorophyceae</taxon>
        <taxon>CS clade</taxon>
        <taxon>Sphaeropleales</taxon>
        <taxon>Scenedesmaceae</taxon>
        <taxon>Tetradesmus</taxon>
    </lineage>
</organism>
<evidence type="ECO:0000256" key="1">
    <source>
        <dbReference type="ARBA" id="ARBA00022737"/>
    </source>
</evidence>
<dbReference type="Gene3D" id="1.25.40.20">
    <property type="entry name" value="Ankyrin repeat-containing domain"/>
    <property type="match status" value="1"/>
</dbReference>
<reference evidence="3 4" key="1">
    <citation type="submission" date="2023-05" db="EMBL/GenBank/DDBJ databases">
        <title>A 100% complete, gapless, phased diploid assembly of the Scenedesmus obliquus UTEX 3031 genome.</title>
        <authorList>
            <person name="Biondi T.C."/>
            <person name="Hanschen E.R."/>
            <person name="Kwon T."/>
            <person name="Eng W."/>
            <person name="Kruse C.P.S."/>
            <person name="Koehler S.I."/>
            <person name="Kunde Y."/>
            <person name="Gleasner C.D."/>
            <person name="You Mak K.T."/>
            <person name="Polle J."/>
            <person name="Hovde B.T."/>
            <person name="Starkenburg S.R."/>
        </authorList>
    </citation>
    <scope>NUCLEOTIDE SEQUENCE [LARGE SCALE GENOMIC DNA]</scope>
    <source>
        <strain evidence="3 4">DOE0152z</strain>
    </source>
</reference>
<gene>
    <name evidence="3" type="ORF">OEZ85_004890</name>
</gene>
<name>A0ABY8UGV5_TETOB</name>
<dbReference type="SMART" id="SM00248">
    <property type="entry name" value="ANK"/>
    <property type="match status" value="2"/>
</dbReference>
<sequence length="179" mass="19426">MLQPLGPAKPSLCTPPRLDRGFPSAAASELRMKQQMSNKIVFSSSALPRIHMAAYEGDIQTLRSAIADGEDVNSRIDLPNQSQHTVCGVTPLYLAAQAGHKEACELLIAAGADVSVKCAVPESGDVFGPADIALIHFNLKTWFYLAAEQTRRAARVSRRRQFQSSSMAQPLVEHSQLVI</sequence>
<dbReference type="InterPro" id="IPR036770">
    <property type="entry name" value="Ankyrin_rpt-contain_sf"/>
</dbReference>
<evidence type="ECO:0000313" key="4">
    <source>
        <dbReference type="Proteomes" id="UP001244341"/>
    </source>
</evidence>
<dbReference type="EMBL" id="CP126219">
    <property type="protein sequence ID" value="WIA20490.1"/>
    <property type="molecule type" value="Genomic_DNA"/>
</dbReference>
<accession>A0ABY8UGV5</accession>
<keyword evidence="4" id="KW-1185">Reference proteome</keyword>
<dbReference type="PANTHER" id="PTHR24126">
    <property type="entry name" value="ANKYRIN REPEAT, PH AND SEC7 DOMAIN CONTAINING PROTEIN SECG-RELATED"/>
    <property type="match status" value="1"/>
</dbReference>
<dbReference type="PANTHER" id="PTHR24126:SF67">
    <property type="entry name" value="26S PROTEASOME NON-ATPASE REGULATORY SUBUNIT 10"/>
    <property type="match status" value="1"/>
</dbReference>
<protein>
    <submittedName>
        <fullName evidence="3">Uncharacterized protein</fullName>
    </submittedName>
</protein>
<dbReference type="Pfam" id="PF12796">
    <property type="entry name" value="Ank_2"/>
    <property type="match status" value="1"/>
</dbReference>
<evidence type="ECO:0000313" key="3">
    <source>
        <dbReference type="EMBL" id="WIA20490.1"/>
    </source>
</evidence>
<keyword evidence="2" id="KW-0040">ANK repeat</keyword>
<dbReference type="Proteomes" id="UP001244341">
    <property type="component" value="Chromosome 12b"/>
</dbReference>